<dbReference type="PANTHER" id="PTHR40763:SF5">
    <property type="entry name" value="MEMBRANE PROTEIN"/>
    <property type="match status" value="1"/>
</dbReference>
<feature type="domain" description="DUF1707" evidence="1">
    <location>
        <begin position="11"/>
        <end position="63"/>
    </location>
</feature>
<dbReference type="RefSeq" id="WP_110007039.1">
    <property type="nucleotide sequence ID" value="NZ_QGTX01000001.1"/>
</dbReference>
<evidence type="ECO:0000313" key="2">
    <source>
        <dbReference type="EMBL" id="PWW24995.1"/>
    </source>
</evidence>
<gene>
    <name evidence="2" type="ORF">JD79_04189</name>
</gene>
<protein>
    <submittedName>
        <fullName evidence="2">Uncharacterized protein DUF1707</fullName>
    </submittedName>
</protein>
<evidence type="ECO:0000259" key="1">
    <source>
        <dbReference type="Pfam" id="PF08044"/>
    </source>
</evidence>
<evidence type="ECO:0000313" key="3">
    <source>
        <dbReference type="Proteomes" id="UP000246661"/>
    </source>
</evidence>
<dbReference type="EMBL" id="QGTX01000001">
    <property type="protein sequence ID" value="PWW24995.1"/>
    <property type="molecule type" value="Genomic_DNA"/>
</dbReference>
<dbReference type="OrthoDB" id="4772576at2"/>
<comment type="caution">
    <text evidence="2">The sequence shown here is derived from an EMBL/GenBank/DDBJ whole genome shotgun (WGS) entry which is preliminary data.</text>
</comment>
<dbReference type="InterPro" id="IPR012551">
    <property type="entry name" value="DUF1707_SHOCT-like"/>
</dbReference>
<keyword evidence="3" id="KW-1185">Reference proteome</keyword>
<dbReference type="Proteomes" id="UP000246661">
    <property type="component" value="Unassembled WGS sequence"/>
</dbReference>
<proteinExistence type="predicted"/>
<sequence>MLEDPVPRPAVRASDADREAAVTRLQTAMAEGRITVDEFGERAQAAYAATTTDQLGPLLADLPARAADAQVEMVGGRQAAARSSVLGDVRLDARSPLPQRVRTGIGDIRVDLRALRTDAEVVDLDLTTVIGDVDVVVAEGVDAELEGWTVIGDRRVELAPVPRLAGTPRVVVRAHAVIGDLRLRSLGPGESASGWRALLDRLAQRPRPAGS</sequence>
<reference evidence="3" key="1">
    <citation type="submission" date="2018-05" db="EMBL/GenBank/DDBJ databases">
        <authorList>
            <person name="Klenk H.-P."/>
            <person name="Huntemann M."/>
            <person name="Clum A."/>
            <person name="Pillay M."/>
            <person name="Palaniappan K."/>
            <person name="Varghese N."/>
            <person name="Mikhailova N."/>
            <person name="Stamatis D."/>
            <person name="Reddy T."/>
            <person name="Daum C."/>
            <person name="Shapiro N."/>
            <person name="Ivanova N."/>
            <person name="Kyrpides N."/>
            <person name="Woyke T."/>
        </authorList>
    </citation>
    <scope>NUCLEOTIDE SEQUENCE [LARGE SCALE GENOMIC DNA]</scope>
    <source>
        <strain evidence="3">DSM 45417</strain>
    </source>
</reference>
<organism evidence="2 3">
    <name type="scientific">Geodermatophilus normandii</name>
    <dbReference type="NCBI Taxonomy" id="1137989"/>
    <lineage>
        <taxon>Bacteria</taxon>
        <taxon>Bacillati</taxon>
        <taxon>Actinomycetota</taxon>
        <taxon>Actinomycetes</taxon>
        <taxon>Geodermatophilales</taxon>
        <taxon>Geodermatophilaceae</taxon>
        <taxon>Geodermatophilus</taxon>
    </lineage>
</organism>
<dbReference type="AlphaFoldDB" id="A0A317QS92"/>
<name>A0A317QS92_9ACTN</name>
<dbReference type="PANTHER" id="PTHR40763">
    <property type="entry name" value="MEMBRANE PROTEIN-RELATED"/>
    <property type="match status" value="1"/>
</dbReference>
<accession>A0A317QS92</accession>
<dbReference type="Pfam" id="PF08044">
    <property type="entry name" value="DUF1707"/>
    <property type="match status" value="1"/>
</dbReference>